<protein>
    <submittedName>
        <fullName evidence="1">Uncharacterized protein</fullName>
    </submittedName>
</protein>
<accession>A0A0C1REN1</accession>
<gene>
    <name evidence="1" type="ORF">DA73_0219415</name>
</gene>
<evidence type="ECO:0000313" key="1">
    <source>
        <dbReference type="EMBL" id="KIE10680.1"/>
    </source>
</evidence>
<dbReference type="EMBL" id="JHEG02000048">
    <property type="protein sequence ID" value="KIE10680.1"/>
    <property type="molecule type" value="Genomic_DNA"/>
</dbReference>
<proteinExistence type="predicted"/>
<dbReference type="STRING" id="1479485.DA73_0219415"/>
<reference evidence="1" key="1">
    <citation type="journal article" date="2015" name="Genome Announc.">
        <title>Draft Genome Sequence of Tolypothrix boutellei Strain VB521301.</title>
        <authorList>
            <person name="Chandrababunaidu M.M."/>
            <person name="Singh D."/>
            <person name="Sen D."/>
            <person name="Bhan S."/>
            <person name="Das S."/>
            <person name="Gupta A."/>
            <person name="Adhikary S.P."/>
            <person name="Tripathy S."/>
        </authorList>
    </citation>
    <scope>NUCLEOTIDE SEQUENCE</scope>
    <source>
        <strain evidence="1">VB521301</strain>
    </source>
</reference>
<name>A0A0C1REN1_9CYAN</name>
<dbReference type="AlphaFoldDB" id="A0A0C1REN1"/>
<organism evidence="1">
    <name type="scientific">Tolypothrix bouteillei VB521301</name>
    <dbReference type="NCBI Taxonomy" id="1479485"/>
    <lineage>
        <taxon>Bacteria</taxon>
        <taxon>Bacillati</taxon>
        <taxon>Cyanobacteriota</taxon>
        <taxon>Cyanophyceae</taxon>
        <taxon>Nostocales</taxon>
        <taxon>Tolypothrichaceae</taxon>
        <taxon>Tolypothrix</taxon>
    </lineage>
</organism>
<sequence length="62" mass="7146">MKVLKYKKPQGAPQLSGRQTPFLQVHIRHRGTAVQYYLLLNDRLGECMVFLIMASDKRSLKA</sequence>
<comment type="caution">
    <text evidence="1">The sequence shown here is derived from an EMBL/GenBank/DDBJ whole genome shotgun (WGS) entry which is preliminary data.</text>
</comment>